<dbReference type="InterPro" id="IPR011047">
    <property type="entry name" value="Quinoprotein_ADH-like_sf"/>
</dbReference>
<feature type="repeat" description="WD" evidence="3">
    <location>
        <begin position="316"/>
        <end position="357"/>
    </location>
</feature>
<proteinExistence type="predicted"/>
<evidence type="ECO:0000256" key="2">
    <source>
        <dbReference type="ARBA" id="ARBA00022737"/>
    </source>
</evidence>
<keyword evidence="2" id="KW-0677">Repeat</keyword>
<evidence type="ECO:0000256" key="3">
    <source>
        <dbReference type="PROSITE-ProRule" id="PRU00221"/>
    </source>
</evidence>
<dbReference type="InterPro" id="IPR019775">
    <property type="entry name" value="WD40_repeat_CS"/>
</dbReference>
<dbReference type="PROSITE" id="PS00678">
    <property type="entry name" value="WD_REPEATS_1"/>
    <property type="match status" value="2"/>
</dbReference>
<dbReference type="Pfam" id="PF00400">
    <property type="entry name" value="WD40"/>
    <property type="match status" value="3"/>
</dbReference>
<protein>
    <submittedName>
        <fullName evidence="5">HET-E1 protein</fullName>
    </submittedName>
</protein>
<dbReference type="EMBL" id="CAJNJA010007820">
    <property type="protein sequence ID" value="CAE7229485.1"/>
    <property type="molecule type" value="Genomic_DNA"/>
</dbReference>
<feature type="non-terminal residue" evidence="5">
    <location>
        <position position="1"/>
    </location>
</feature>
<dbReference type="AlphaFoldDB" id="A0A812KL34"/>
<dbReference type="PROSITE" id="PS50294">
    <property type="entry name" value="WD_REPEATS_REGION"/>
    <property type="match status" value="2"/>
</dbReference>
<dbReference type="PANTHER" id="PTHR19848">
    <property type="entry name" value="WD40 REPEAT PROTEIN"/>
    <property type="match status" value="1"/>
</dbReference>
<dbReference type="PRINTS" id="PR00320">
    <property type="entry name" value="GPROTEINBRPT"/>
</dbReference>
<evidence type="ECO:0000313" key="6">
    <source>
        <dbReference type="Proteomes" id="UP000601435"/>
    </source>
</evidence>
<feature type="compositionally biased region" description="Basic and acidic residues" evidence="4">
    <location>
        <begin position="32"/>
        <end position="44"/>
    </location>
</feature>
<dbReference type="PANTHER" id="PTHR19848:SF8">
    <property type="entry name" value="F-BOX AND WD REPEAT DOMAIN CONTAINING 7"/>
    <property type="match status" value="1"/>
</dbReference>
<dbReference type="InterPro" id="IPR015943">
    <property type="entry name" value="WD40/YVTN_repeat-like_dom_sf"/>
</dbReference>
<keyword evidence="6" id="KW-1185">Reference proteome</keyword>
<dbReference type="InterPro" id="IPR020472">
    <property type="entry name" value="WD40_PAC1"/>
</dbReference>
<evidence type="ECO:0000256" key="4">
    <source>
        <dbReference type="SAM" id="MobiDB-lite"/>
    </source>
</evidence>
<dbReference type="PROSITE" id="PS50082">
    <property type="entry name" value="WD_REPEATS_2"/>
    <property type="match status" value="3"/>
</dbReference>
<evidence type="ECO:0000256" key="1">
    <source>
        <dbReference type="ARBA" id="ARBA00022574"/>
    </source>
</evidence>
<feature type="region of interest" description="Disordered" evidence="4">
    <location>
        <begin position="1"/>
        <end position="50"/>
    </location>
</feature>
<comment type="caution">
    <text evidence="5">The sequence shown here is derived from an EMBL/GenBank/DDBJ whole genome shotgun (WGS) entry which is preliminary data.</text>
</comment>
<name>A0A812KL34_9DINO</name>
<dbReference type="Proteomes" id="UP000601435">
    <property type="component" value="Unassembled WGS sequence"/>
</dbReference>
<gene>
    <name evidence="5" type="primary">HET-E1</name>
    <name evidence="5" type="ORF">SNEC2469_LOCUS3456</name>
</gene>
<dbReference type="CDD" id="cd00200">
    <property type="entry name" value="WD40"/>
    <property type="match status" value="1"/>
</dbReference>
<feature type="repeat" description="WD" evidence="3">
    <location>
        <begin position="274"/>
        <end position="315"/>
    </location>
</feature>
<dbReference type="SMART" id="SM00320">
    <property type="entry name" value="WD40"/>
    <property type="match status" value="6"/>
</dbReference>
<dbReference type="SUPFAM" id="SSF50998">
    <property type="entry name" value="Quinoprotein alcohol dehydrogenase-like"/>
    <property type="match status" value="1"/>
</dbReference>
<reference evidence="5" key="1">
    <citation type="submission" date="2021-02" db="EMBL/GenBank/DDBJ databases">
        <authorList>
            <person name="Dougan E. K."/>
            <person name="Rhodes N."/>
            <person name="Thang M."/>
            <person name="Chan C."/>
        </authorList>
    </citation>
    <scope>NUCLEOTIDE SEQUENCE</scope>
</reference>
<organism evidence="5 6">
    <name type="scientific">Symbiodinium necroappetens</name>
    <dbReference type="NCBI Taxonomy" id="1628268"/>
    <lineage>
        <taxon>Eukaryota</taxon>
        <taxon>Sar</taxon>
        <taxon>Alveolata</taxon>
        <taxon>Dinophyceae</taxon>
        <taxon>Suessiales</taxon>
        <taxon>Symbiodiniaceae</taxon>
        <taxon>Symbiodinium</taxon>
    </lineage>
</organism>
<keyword evidence="1 3" id="KW-0853">WD repeat</keyword>
<dbReference type="OrthoDB" id="538223at2759"/>
<evidence type="ECO:0000313" key="5">
    <source>
        <dbReference type="EMBL" id="CAE7229485.1"/>
    </source>
</evidence>
<feature type="repeat" description="WD" evidence="3">
    <location>
        <begin position="228"/>
        <end position="261"/>
    </location>
</feature>
<dbReference type="InterPro" id="IPR001680">
    <property type="entry name" value="WD40_rpt"/>
</dbReference>
<sequence>MPEAVAEDPKAEASKPEASGETAQEPTAEISAEGKETAPPDGKGKGKGKERKKTSYWISWDSLERRMEKGRWVAISCSKDHSAKIWELHSHECRGTLAGLHEGAVRCAVIDWKELTGITGADDGSMVLWNLDRYECNEQWLSGKFGQQICVAADWENQRAVSGTAQGKLLLWDSKKLALISAVDAHPGARINKVFIDVVIGFAVTAAEDGRLRVWDVTVPELTCIGTFDKHGDSITALAVDFNKNRVFSGAADGSLCFWHLARPVKTRASIGKLDGHDDKVNAVALDVKKGLAVSASDDETARVWDVRDSICLGVLEGHTLAVRDVVADFDQQTCITCSDDATLRMWDMVDSTCLAVLEGHTGR</sequence>
<dbReference type="Gene3D" id="2.130.10.10">
    <property type="entry name" value="YVTN repeat-like/Quinoprotein amine dehydrogenase"/>
    <property type="match status" value="2"/>
</dbReference>
<accession>A0A812KL34</accession>